<feature type="transmembrane region" description="Helical" evidence="7">
    <location>
        <begin position="427"/>
        <end position="448"/>
    </location>
</feature>
<feature type="transmembrane region" description="Helical" evidence="7">
    <location>
        <begin position="468"/>
        <end position="490"/>
    </location>
</feature>
<accession>A0A218NNZ6</accession>
<evidence type="ECO:0000256" key="1">
    <source>
        <dbReference type="ARBA" id="ARBA00004141"/>
    </source>
</evidence>
<feature type="domain" description="Glycosyltransferase 2-like" evidence="8">
    <location>
        <begin position="100"/>
        <end position="265"/>
    </location>
</feature>
<feature type="transmembrane region" description="Helical" evidence="7">
    <location>
        <begin position="12"/>
        <end position="37"/>
    </location>
</feature>
<feature type="transmembrane region" description="Helical" evidence="7">
    <location>
        <begin position="350"/>
        <end position="374"/>
    </location>
</feature>
<dbReference type="PANTHER" id="PTHR43867">
    <property type="entry name" value="CELLULOSE SYNTHASE CATALYTIC SUBUNIT A [UDP-FORMING]"/>
    <property type="match status" value="1"/>
</dbReference>
<dbReference type="InterPro" id="IPR050321">
    <property type="entry name" value="Glycosyltr_2/OpgH_subfam"/>
</dbReference>
<dbReference type="PANTHER" id="PTHR43867:SF2">
    <property type="entry name" value="CELLULOSE SYNTHASE CATALYTIC SUBUNIT A [UDP-FORMING]"/>
    <property type="match status" value="1"/>
</dbReference>
<dbReference type="InterPro" id="IPR029044">
    <property type="entry name" value="Nucleotide-diphossugar_trans"/>
</dbReference>
<evidence type="ECO:0000256" key="6">
    <source>
        <dbReference type="ARBA" id="ARBA00023136"/>
    </source>
</evidence>
<evidence type="ECO:0000313" key="9">
    <source>
        <dbReference type="EMBL" id="ASI14183.1"/>
    </source>
</evidence>
<keyword evidence="2" id="KW-0328">Glycosyltransferase</keyword>
<feature type="transmembrane region" description="Helical" evidence="7">
    <location>
        <begin position="43"/>
        <end position="70"/>
    </location>
</feature>
<evidence type="ECO:0000256" key="7">
    <source>
        <dbReference type="SAM" id="Phobius"/>
    </source>
</evidence>
<evidence type="ECO:0000259" key="8">
    <source>
        <dbReference type="Pfam" id="PF00535"/>
    </source>
</evidence>
<keyword evidence="3 9" id="KW-0808">Transferase</keyword>
<evidence type="ECO:0000256" key="5">
    <source>
        <dbReference type="ARBA" id="ARBA00022989"/>
    </source>
</evidence>
<proteinExistence type="predicted"/>
<dbReference type="GeneID" id="33314445"/>
<dbReference type="EMBL" id="CP019964">
    <property type="protein sequence ID" value="ASI14183.1"/>
    <property type="molecule type" value="Genomic_DNA"/>
</dbReference>
<evidence type="ECO:0000313" key="10">
    <source>
        <dbReference type="Proteomes" id="UP000197679"/>
    </source>
</evidence>
<evidence type="ECO:0000256" key="4">
    <source>
        <dbReference type="ARBA" id="ARBA00022692"/>
    </source>
</evidence>
<name>A0A218NNZ6_9ARCH</name>
<dbReference type="Pfam" id="PF00535">
    <property type="entry name" value="Glycos_transf_2"/>
    <property type="match status" value="1"/>
</dbReference>
<reference evidence="9 10" key="1">
    <citation type="journal article" date="2017" name="Nat. Commun.">
        <title>'ARMAN' archaea depend on association with euryarchaeal host in culture and in situ.</title>
        <authorList>
            <person name="Golyshina O."/>
            <person name="Toshchakov S."/>
            <person name="Makarova K."/>
            <person name="Gavrilov S."/>
            <person name="Korzhenkov A."/>
            <person name="La Cono V."/>
            <person name="Arcadi E."/>
            <person name="Nechitaylo T."/>
            <person name="Ferrer M."/>
            <person name="Kublanov I."/>
            <person name="Wolf Y."/>
            <person name="Yakimov M."/>
            <person name="Golyshin P."/>
            <person name="Slesarev A."/>
            <person name="Kozyavkin S."/>
        </authorList>
    </citation>
    <scope>NUCLEOTIDE SEQUENCE [LARGE SCALE GENOMIC DNA]</scope>
    <source>
        <strain evidence="9 10">Mia14</strain>
    </source>
</reference>
<gene>
    <name evidence="9" type="ORF">Mia14_0907</name>
</gene>
<dbReference type="SUPFAM" id="SSF53448">
    <property type="entry name" value="Nucleotide-diphospho-sugar transferases"/>
    <property type="match status" value="1"/>
</dbReference>
<organism evidence="9 10">
    <name type="scientific">Candidatus Mancarchaeum acidiphilum</name>
    <dbReference type="NCBI Taxonomy" id="1920749"/>
    <lineage>
        <taxon>Archaea</taxon>
        <taxon>Candidatus Micrarchaeota</taxon>
        <taxon>Candidatus Mancarchaeum</taxon>
    </lineage>
</organism>
<keyword evidence="5 7" id="KW-1133">Transmembrane helix</keyword>
<sequence>MGYSYYRNRRFSVRLFTVILFVILAFSGVGFSIYLFYVAKSLYVYVIAIGFLLLSVISGGFNLYASMFYYKSYFYKDFLRQINYKLNKKIPEKDLPTVAVAVPVYNENPKILKSTMENLSKMKYPKKKANFYLLDDSTDKRKAEIFKEFSKLYGFRYIHRKNRKAFKAGALNNLLGKMKEEYLAVFDYDEKLVNRNFLLDIIPYFNDKNVSYVQTKKDYVKTGELFPDSCTLFDSFFFDFIEPSRAMDNTAIFAGSCGIIRKSTLKLVGGFPEYIVEDTFFSFESNIRKFKGLYIPKIYALGESMKTFTDLAKQQWRYNYGDTQFLSYFLHRTKNVKTLKERADYFTHGFGLNYISVLVVLFTLISIFIVFSNVPFTALNFYKVLFAGGVVSSYLYLEIFGMVALVGSFLGPAIMTKIYFGSFKRGVMFYLLNFALAIIRTKAALSAVLHTNTKINWSRGNGSITNNLFYSIINTKVELGFAFFIFMLSYIASITNHVSGGVWLLMYGMLYLTTTIFTYKYK</sequence>
<dbReference type="Proteomes" id="UP000197679">
    <property type="component" value="Chromosome"/>
</dbReference>
<dbReference type="InterPro" id="IPR001173">
    <property type="entry name" value="Glyco_trans_2-like"/>
</dbReference>
<feature type="transmembrane region" description="Helical" evidence="7">
    <location>
        <begin position="502"/>
        <end position="521"/>
    </location>
</feature>
<dbReference type="OrthoDB" id="43988at2157"/>
<feature type="transmembrane region" description="Helical" evidence="7">
    <location>
        <begin position="394"/>
        <end position="415"/>
    </location>
</feature>
<dbReference type="AlphaFoldDB" id="A0A218NNZ6"/>
<comment type="subcellular location">
    <subcellularLocation>
        <location evidence="1">Membrane</location>
        <topology evidence="1">Multi-pass membrane protein</topology>
    </subcellularLocation>
</comment>
<evidence type="ECO:0000256" key="2">
    <source>
        <dbReference type="ARBA" id="ARBA00022676"/>
    </source>
</evidence>
<dbReference type="RefSeq" id="WP_088820478.1">
    <property type="nucleotide sequence ID" value="NZ_CP019964.1"/>
</dbReference>
<dbReference type="GO" id="GO:0016020">
    <property type="term" value="C:membrane"/>
    <property type="evidence" value="ECO:0007669"/>
    <property type="project" value="UniProtKB-SubCell"/>
</dbReference>
<keyword evidence="4 7" id="KW-0812">Transmembrane</keyword>
<keyword evidence="10" id="KW-1185">Reference proteome</keyword>
<evidence type="ECO:0000256" key="3">
    <source>
        <dbReference type="ARBA" id="ARBA00022679"/>
    </source>
</evidence>
<keyword evidence="6 7" id="KW-0472">Membrane</keyword>
<protein>
    <submittedName>
        <fullName evidence="9">Glycosyltransferase</fullName>
    </submittedName>
</protein>
<dbReference type="KEGG" id="marh:Mia14_0907"/>
<dbReference type="Gene3D" id="3.90.550.10">
    <property type="entry name" value="Spore Coat Polysaccharide Biosynthesis Protein SpsA, Chain A"/>
    <property type="match status" value="1"/>
</dbReference>
<dbReference type="GO" id="GO:0016757">
    <property type="term" value="F:glycosyltransferase activity"/>
    <property type="evidence" value="ECO:0007669"/>
    <property type="project" value="UniProtKB-KW"/>
</dbReference>